<dbReference type="PROSITE" id="PS00211">
    <property type="entry name" value="ABC_TRANSPORTER_1"/>
    <property type="match status" value="1"/>
</dbReference>
<dbReference type="GO" id="GO:0015421">
    <property type="term" value="F:ABC-type oligopeptide transporter activity"/>
    <property type="evidence" value="ECO:0007669"/>
    <property type="project" value="TreeGrafter"/>
</dbReference>
<feature type="transmembrane region" description="Helical" evidence="9">
    <location>
        <begin position="280"/>
        <end position="299"/>
    </location>
</feature>
<accession>A0A7U3VSS0</accession>
<dbReference type="InterPro" id="IPR003439">
    <property type="entry name" value="ABC_transporter-like_ATP-bd"/>
</dbReference>
<dbReference type="KEGG" id="arev:RVR_10035"/>
<keyword evidence="8 9" id="KW-0472">Membrane</keyword>
<keyword evidence="13" id="KW-1185">Reference proteome</keyword>
<dbReference type="GO" id="GO:0005524">
    <property type="term" value="F:ATP binding"/>
    <property type="evidence" value="ECO:0007669"/>
    <property type="project" value="UniProtKB-KW"/>
</dbReference>
<dbReference type="Proteomes" id="UP000595703">
    <property type="component" value="Chromosome"/>
</dbReference>
<dbReference type="EMBL" id="AP018365">
    <property type="protein sequence ID" value="BBB02238.1"/>
    <property type="molecule type" value="Genomic_DNA"/>
</dbReference>
<dbReference type="GO" id="GO:0016887">
    <property type="term" value="F:ATP hydrolysis activity"/>
    <property type="evidence" value="ECO:0007669"/>
    <property type="project" value="InterPro"/>
</dbReference>
<feature type="transmembrane region" description="Helical" evidence="9">
    <location>
        <begin position="134"/>
        <end position="154"/>
    </location>
</feature>
<sequence length="578" mass="61147">MAVVRLLRGFLRPHARGLALIVALVAVQVAGNLYLPGLNADIIDDGVLVGDGGHIWRAGAVMLAVALAVSLAASLAVHVASRVSMAVGASVRETVYRRVLALSEQELGRFGIPTLVTRNVNDVQQVQLFLQMALNLLLLSVATGAGALVMAVWYGPRLSLLVVATLLVMAVIVGIMLLLVVPLFRSVQDKIDRLNRLVREQITGARVVRAFLRTGDEAARHREVNDDMTRTALRANRVFAVVLPAVLGLVNLTSVALTWFGGRLVGSGTMSVGDLTAFQVYILQVLLYMGIGVSVVILLPRAVAGAERITEVIEARPGTADPARPVTPATATGTVEFRDVSFGYPGARRPALTGLTLTIRPGRTTAVVGRTGSGKTTLLHLVLRFCEATGGTVAVNGTDVRQQAAEELWAGIGLVPQTAFLFAGSVAENLRMARPDATDEQLWHALEVAQALEFVAAMPGGLDAPIEQGGRNVSGGQRQRLAIARALLRRPRLYVFDDCFSALDPATEARLRAALRAETGDAAVLVTTQRAATITAADDIVVLDNGTVAGHGSHARLIESCAPYREIVMAQPDAGAAA</sequence>
<dbReference type="InterPro" id="IPR003593">
    <property type="entry name" value="AAA+_ATPase"/>
</dbReference>
<evidence type="ECO:0000313" key="13">
    <source>
        <dbReference type="Proteomes" id="UP000595703"/>
    </source>
</evidence>
<dbReference type="SUPFAM" id="SSF52540">
    <property type="entry name" value="P-loop containing nucleoside triphosphate hydrolases"/>
    <property type="match status" value="1"/>
</dbReference>
<dbReference type="GO" id="GO:0005886">
    <property type="term" value="C:plasma membrane"/>
    <property type="evidence" value="ECO:0007669"/>
    <property type="project" value="UniProtKB-SubCell"/>
</dbReference>
<reference evidence="12 13" key="2">
    <citation type="journal article" date="2011" name="J. Antibiot.">
        <title>Furaquinocins I and J: novel polyketide isoprenoid hybrid compounds from Streptomyces reveromyceticus SN-593.</title>
        <authorList>
            <person name="Panthee S."/>
            <person name="Takahashi S."/>
            <person name="Takagi H."/>
            <person name="Nogawa T."/>
            <person name="Oowada E."/>
            <person name="Uramoto M."/>
            <person name="Osada H."/>
        </authorList>
    </citation>
    <scope>NUCLEOTIDE SEQUENCE [LARGE SCALE GENOMIC DNA]</scope>
    <source>
        <strain evidence="12 13">SN-593</strain>
    </source>
</reference>
<dbReference type="Gene3D" id="3.40.50.300">
    <property type="entry name" value="P-loop containing nucleotide triphosphate hydrolases"/>
    <property type="match status" value="1"/>
</dbReference>
<dbReference type="InterPro" id="IPR039421">
    <property type="entry name" value="Type_1_exporter"/>
</dbReference>
<evidence type="ECO:0000256" key="4">
    <source>
        <dbReference type="ARBA" id="ARBA00022692"/>
    </source>
</evidence>
<dbReference type="InterPro" id="IPR017871">
    <property type="entry name" value="ABC_transporter-like_CS"/>
</dbReference>
<proteinExistence type="predicted"/>
<feature type="transmembrane region" description="Helical" evidence="9">
    <location>
        <begin position="160"/>
        <end position="184"/>
    </location>
</feature>
<dbReference type="CDD" id="cd18548">
    <property type="entry name" value="ABC_6TM_Tm287_like"/>
    <property type="match status" value="1"/>
</dbReference>
<dbReference type="AlphaFoldDB" id="A0A7U3VSS0"/>
<evidence type="ECO:0000256" key="2">
    <source>
        <dbReference type="ARBA" id="ARBA00022448"/>
    </source>
</evidence>
<dbReference type="SMART" id="SM00382">
    <property type="entry name" value="AAA"/>
    <property type="match status" value="1"/>
</dbReference>
<dbReference type="Gene3D" id="1.20.1560.10">
    <property type="entry name" value="ABC transporter type 1, transmembrane domain"/>
    <property type="match status" value="1"/>
</dbReference>
<protein>
    <submittedName>
        <fullName evidence="12">Putative ABC transporter ATP-binding protein</fullName>
    </submittedName>
</protein>
<evidence type="ECO:0000256" key="9">
    <source>
        <dbReference type="SAM" id="Phobius"/>
    </source>
</evidence>
<dbReference type="Pfam" id="PF00664">
    <property type="entry name" value="ABC_membrane"/>
    <property type="match status" value="1"/>
</dbReference>
<evidence type="ECO:0000259" key="10">
    <source>
        <dbReference type="PROSITE" id="PS50893"/>
    </source>
</evidence>
<dbReference type="PROSITE" id="PS50929">
    <property type="entry name" value="ABC_TM1F"/>
    <property type="match status" value="1"/>
</dbReference>
<evidence type="ECO:0000256" key="3">
    <source>
        <dbReference type="ARBA" id="ARBA00022475"/>
    </source>
</evidence>
<evidence type="ECO:0000256" key="1">
    <source>
        <dbReference type="ARBA" id="ARBA00004651"/>
    </source>
</evidence>
<reference evidence="12 13" key="1">
    <citation type="journal article" date="2010" name="J. Bacteriol.">
        <title>Biochemical characterization of a novel indole prenyltransferase from Streptomyces sp. SN-593.</title>
        <authorList>
            <person name="Takahashi S."/>
            <person name="Takagi H."/>
            <person name="Toyoda A."/>
            <person name="Uramoto M."/>
            <person name="Nogawa T."/>
            <person name="Ueki M."/>
            <person name="Sakaki Y."/>
            <person name="Osada H."/>
        </authorList>
    </citation>
    <scope>NUCLEOTIDE SEQUENCE [LARGE SCALE GENOMIC DNA]</scope>
    <source>
        <strain evidence="12 13">SN-593</strain>
    </source>
</reference>
<dbReference type="Pfam" id="PF00005">
    <property type="entry name" value="ABC_tran"/>
    <property type="match status" value="1"/>
</dbReference>
<keyword evidence="5" id="KW-0547">Nucleotide-binding</keyword>
<evidence type="ECO:0000256" key="5">
    <source>
        <dbReference type="ARBA" id="ARBA00022741"/>
    </source>
</evidence>
<keyword evidence="7 9" id="KW-1133">Transmembrane helix</keyword>
<dbReference type="InterPro" id="IPR027417">
    <property type="entry name" value="P-loop_NTPase"/>
</dbReference>
<evidence type="ECO:0000256" key="6">
    <source>
        <dbReference type="ARBA" id="ARBA00022840"/>
    </source>
</evidence>
<keyword evidence="4 9" id="KW-0812">Transmembrane</keyword>
<dbReference type="FunFam" id="3.40.50.300:FF:000854">
    <property type="entry name" value="Multidrug ABC transporter ATP-binding protein"/>
    <property type="match status" value="1"/>
</dbReference>
<dbReference type="InterPro" id="IPR011527">
    <property type="entry name" value="ABC1_TM_dom"/>
</dbReference>
<evidence type="ECO:0000256" key="8">
    <source>
        <dbReference type="ARBA" id="ARBA00023136"/>
    </source>
</evidence>
<feature type="transmembrane region" description="Helical" evidence="9">
    <location>
        <begin position="15"/>
        <end position="35"/>
    </location>
</feature>
<organism evidence="12 13">
    <name type="scientific">Actinacidiphila reveromycinica</name>
    <dbReference type="NCBI Taxonomy" id="659352"/>
    <lineage>
        <taxon>Bacteria</taxon>
        <taxon>Bacillati</taxon>
        <taxon>Actinomycetota</taxon>
        <taxon>Actinomycetes</taxon>
        <taxon>Kitasatosporales</taxon>
        <taxon>Streptomycetaceae</taxon>
        <taxon>Actinacidiphila</taxon>
    </lineage>
</organism>
<evidence type="ECO:0000313" key="12">
    <source>
        <dbReference type="EMBL" id="BBB02238.1"/>
    </source>
</evidence>
<gene>
    <name evidence="12" type="ORF">RVR_10035</name>
</gene>
<dbReference type="PROSITE" id="PS50893">
    <property type="entry name" value="ABC_TRANSPORTER_2"/>
    <property type="match status" value="1"/>
</dbReference>
<dbReference type="PANTHER" id="PTHR43394">
    <property type="entry name" value="ATP-DEPENDENT PERMEASE MDL1, MITOCHONDRIAL"/>
    <property type="match status" value="1"/>
</dbReference>
<feature type="transmembrane region" description="Helical" evidence="9">
    <location>
        <begin position="55"/>
        <end position="77"/>
    </location>
</feature>
<keyword evidence="3" id="KW-1003">Cell membrane</keyword>
<feature type="transmembrane region" description="Helical" evidence="9">
    <location>
        <begin position="238"/>
        <end position="260"/>
    </location>
</feature>
<feature type="domain" description="ABC transporter" evidence="10">
    <location>
        <begin position="335"/>
        <end position="570"/>
    </location>
</feature>
<dbReference type="PANTHER" id="PTHR43394:SF1">
    <property type="entry name" value="ATP-BINDING CASSETTE SUB-FAMILY B MEMBER 10, MITOCHONDRIAL"/>
    <property type="match status" value="1"/>
</dbReference>
<reference evidence="12 13" key="4">
    <citation type="journal article" date="2020" name="Sci. Rep.">
        <title>beta-carboline chemical signals induce reveromycin production through a LuxR family regulator in Streptomyces sp. SN-593.</title>
        <authorList>
            <person name="Panthee S."/>
            <person name="Kito N."/>
            <person name="Hayashi T."/>
            <person name="Shimizu T."/>
            <person name="Ishikawa J."/>
            <person name="Hamamoto H."/>
            <person name="Osada H."/>
            <person name="Takahashi S."/>
        </authorList>
    </citation>
    <scope>NUCLEOTIDE SEQUENCE [LARGE SCALE GENOMIC DNA]</scope>
    <source>
        <strain evidence="12 13">SN-593</strain>
    </source>
</reference>
<name>A0A7U3VSS0_9ACTN</name>
<keyword evidence="2" id="KW-0813">Transport</keyword>
<dbReference type="SUPFAM" id="SSF90123">
    <property type="entry name" value="ABC transporter transmembrane region"/>
    <property type="match status" value="1"/>
</dbReference>
<dbReference type="RefSeq" id="WP_202238188.1">
    <property type="nucleotide sequence ID" value="NZ_AP018365.1"/>
</dbReference>
<evidence type="ECO:0000259" key="11">
    <source>
        <dbReference type="PROSITE" id="PS50929"/>
    </source>
</evidence>
<reference evidence="12 13" key="3">
    <citation type="journal article" date="2011" name="Nat. Chem. Biol.">
        <title>Reveromycin A biosynthesis uses RevG and RevJ for stereospecific spiroacetal formation.</title>
        <authorList>
            <person name="Takahashi S."/>
            <person name="Toyoda A."/>
            <person name="Sekiyama Y."/>
            <person name="Takagi H."/>
            <person name="Nogawa T."/>
            <person name="Uramoto M."/>
            <person name="Suzuki R."/>
            <person name="Koshino H."/>
            <person name="Kumano T."/>
            <person name="Panthee S."/>
            <person name="Dairi T."/>
            <person name="Ishikawa J."/>
            <person name="Ikeda H."/>
            <person name="Sakaki Y."/>
            <person name="Osada H."/>
        </authorList>
    </citation>
    <scope>NUCLEOTIDE SEQUENCE [LARGE SCALE GENOMIC DNA]</scope>
    <source>
        <strain evidence="12 13">SN-593</strain>
    </source>
</reference>
<feature type="domain" description="ABC transmembrane type-1" evidence="11">
    <location>
        <begin position="19"/>
        <end position="301"/>
    </location>
</feature>
<keyword evidence="6 12" id="KW-0067">ATP-binding</keyword>
<dbReference type="InterPro" id="IPR036640">
    <property type="entry name" value="ABC1_TM_sf"/>
</dbReference>
<comment type="subcellular location">
    <subcellularLocation>
        <location evidence="1">Cell membrane</location>
        <topology evidence="1">Multi-pass membrane protein</topology>
    </subcellularLocation>
</comment>
<evidence type="ECO:0000256" key="7">
    <source>
        <dbReference type="ARBA" id="ARBA00022989"/>
    </source>
</evidence>